<organism evidence="1 2">
    <name type="scientific">Fusarium duplospermum</name>
    <dbReference type="NCBI Taxonomy" id="1325734"/>
    <lineage>
        <taxon>Eukaryota</taxon>
        <taxon>Fungi</taxon>
        <taxon>Dikarya</taxon>
        <taxon>Ascomycota</taxon>
        <taxon>Pezizomycotina</taxon>
        <taxon>Sordariomycetes</taxon>
        <taxon>Hypocreomycetidae</taxon>
        <taxon>Hypocreales</taxon>
        <taxon>Nectriaceae</taxon>
        <taxon>Fusarium</taxon>
        <taxon>Fusarium solani species complex</taxon>
    </lineage>
</organism>
<dbReference type="AlphaFoldDB" id="A0A428PL69"/>
<name>A0A428PL69_9HYPO</name>
<dbReference type="Proteomes" id="UP000288168">
    <property type="component" value="Unassembled WGS sequence"/>
</dbReference>
<evidence type="ECO:0000313" key="2">
    <source>
        <dbReference type="Proteomes" id="UP000288168"/>
    </source>
</evidence>
<accession>A0A428PL69</accession>
<keyword evidence="2" id="KW-1185">Reference proteome</keyword>
<gene>
    <name evidence="1" type="ORF">CEP54_010234</name>
</gene>
<comment type="caution">
    <text evidence="1">The sequence shown here is derived from an EMBL/GenBank/DDBJ whole genome shotgun (WGS) entry which is preliminary data.</text>
</comment>
<evidence type="ECO:0000313" key="1">
    <source>
        <dbReference type="EMBL" id="RSL53750.1"/>
    </source>
</evidence>
<protein>
    <submittedName>
        <fullName evidence="1">Uncharacterized protein</fullName>
    </submittedName>
</protein>
<reference evidence="1 2" key="1">
    <citation type="submission" date="2017-06" db="EMBL/GenBank/DDBJ databases">
        <title>Comparative genomic analysis of Ambrosia Fusariam Clade fungi.</title>
        <authorList>
            <person name="Stajich J.E."/>
            <person name="Carrillo J."/>
            <person name="Kijimoto T."/>
            <person name="Eskalen A."/>
            <person name="O'Donnell K."/>
            <person name="Kasson M."/>
        </authorList>
    </citation>
    <scope>NUCLEOTIDE SEQUENCE [LARGE SCALE GENOMIC DNA]</scope>
    <source>
        <strain evidence="1 2">NRRL62584</strain>
    </source>
</reference>
<dbReference type="EMBL" id="NKCI01000119">
    <property type="protein sequence ID" value="RSL53750.1"/>
    <property type="molecule type" value="Genomic_DNA"/>
</dbReference>
<dbReference type="OrthoDB" id="674604at2759"/>
<proteinExistence type="predicted"/>
<sequence length="106" mass="12337">MERSLILEGRELDMSNPIILDFASFYRRCSRLEDAKRLQWGLLSQRREAGITDDDPASINLQLELGQSLRDNSEIQASMKCYEALRKDEDNFDSVQYPNADWTCRC</sequence>